<evidence type="ECO:0000256" key="4">
    <source>
        <dbReference type="ARBA" id="ARBA00022989"/>
    </source>
</evidence>
<keyword evidence="5 7" id="KW-0472">Membrane</keyword>
<dbReference type="GO" id="GO:0005262">
    <property type="term" value="F:calcium channel activity"/>
    <property type="evidence" value="ECO:0007669"/>
    <property type="project" value="TreeGrafter"/>
</dbReference>
<dbReference type="Pfam" id="PF00924">
    <property type="entry name" value="MS_channel_2nd"/>
    <property type="match status" value="1"/>
</dbReference>
<feature type="transmembrane region" description="Helical" evidence="7">
    <location>
        <begin position="223"/>
        <end position="249"/>
    </location>
</feature>
<protein>
    <recommendedName>
        <fullName evidence="8">EF-hand domain-containing protein</fullName>
    </recommendedName>
</protein>
<dbReference type="InterPro" id="IPR002048">
    <property type="entry name" value="EF_hand_dom"/>
</dbReference>
<feature type="region of interest" description="Disordered" evidence="6">
    <location>
        <begin position="358"/>
        <end position="378"/>
    </location>
</feature>
<keyword evidence="3" id="KW-0106">Calcium</keyword>
<feature type="transmembrane region" description="Helical" evidence="7">
    <location>
        <begin position="270"/>
        <end position="291"/>
    </location>
</feature>
<dbReference type="PROSITE" id="PS50222">
    <property type="entry name" value="EF_HAND_2"/>
    <property type="match status" value="1"/>
</dbReference>
<evidence type="ECO:0000313" key="9">
    <source>
        <dbReference type="EMBL" id="KAF7433502.1"/>
    </source>
</evidence>
<dbReference type="GO" id="GO:0005509">
    <property type="term" value="F:calcium ion binding"/>
    <property type="evidence" value="ECO:0007669"/>
    <property type="project" value="InterPro"/>
</dbReference>
<feature type="compositionally biased region" description="Basic and acidic residues" evidence="6">
    <location>
        <begin position="943"/>
        <end position="960"/>
    </location>
</feature>
<dbReference type="SMART" id="SM00054">
    <property type="entry name" value="EFh"/>
    <property type="match status" value="1"/>
</dbReference>
<feature type="transmembrane region" description="Helical" evidence="7">
    <location>
        <begin position="679"/>
        <end position="698"/>
    </location>
</feature>
<feature type="compositionally biased region" description="Polar residues" evidence="6">
    <location>
        <begin position="366"/>
        <end position="376"/>
    </location>
</feature>
<dbReference type="PANTHER" id="PTHR31323">
    <property type="entry name" value="MECHANOSENSITIVE ION CHANNEL PROTEIN MSY2"/>
    <property type="match status" value="1"/>
</dbReference>
<gene>
    <name evidence="9" type="ORF">PC9H_005458</name>
</gene>
<dbReference type="GeneID" id="59375276"/>
<dbReference type="InterPro" id="IPR058650">
    <property type="entry name" value="Msy1/2-like"/>
</dbReference>
<dbReference type="InterPro" id="IPR010920">
    <property type="entry name" value="LSM_dom_sf"/>
</dbReference>
<evidence type="ECO:0000256" key="6">
    <source>
        <dbReference type="SAM" id="MobiDB-lite"/>
    </source>
</evidence>
<feature type="transmembrane region" description="Helical" evidence="7">
    <location>
        <begin position="303"/>
        <end position="323"/>
    </location>
</feature>
<keyword evidence="10" id="KW-1185">Reference proteome</keyword>
<keyword evidence="2 7" id="KW-0812">Transmembrane</keyword>
<comment type="caution">
    <text evidence="9">The sequence shown here is derived from an EMBL/GenBank/DDBJ whole genome shotgun (WGS) entry which is preliminary data.</text>
</comment>
<feature type="region of interest" description="Disordered" evidence="6">
    <location>
        <begin position="466"/>
        <end position="487"/>
    </location>
</feature>
<dbReference type="InterPro" id="IPR018247">
    <property type="entry name" value="EF_Hand_1_Ca_BS"/>
</dbReference>
<feature type="region of interest" description="Disordered" evidence="6">
    <location>
        <begin position="1"/>
        <end position="56"/>
    </location>
</feature>
<dbReference type="PANTHER" id="PTHR31323:SF1">
    <property type="entry name" value="MECHANOSENSITIVE ION CHANNEL PROTEIN"/>
    <property type="match status" value="1"/>
</dbReference>
<dbReference type="SUPFAM" id="SSF50182">
    <property type="entry name" value="Sm-like ribonucleoproteins"/>
    <property type="match status" value="1"/>
</dbReference>
<dbReference type="OrthoDB" id="544685at2759"/>
<evidence type="ECO:0000313" key="10">
    <source>
        <dbReference type="Proteomes" id="UP000623687"/>
    </source>
</evidence>
<dbReference type="AlphaFoldDB" id="A0A8H7A3X3"/>
<dbReference type="RefSeq" id="XP_036633529.1">
    <property type="nucleotide sequence ID" value="XM_036775027.1"/>
</dbReference>
<keyword evidence="4 7" id="KW-1133">Transmembrane helix</keyword>
<evidence type="ECO:0000256" key="3">
    <source>
        <dbReference type="ARBA" id="ARBA00022837"/>
    </source>
</evidence>
<evidence type="ECO:0000259" key="8">
    <source>
        <dbReference type="PROSITE" id="PS50222"/>
    </source>
</evidence>
<proteinExistence type="predicted"/>
<dbReference type="InterPro" id="IPR011992">
    <property type="entry name" value="EF-hand-dom_pair"/>
</dbReference>
<accession>A0A8H7A3X3</accession>
<dbReference type="Gene3D" id="2.30.30.60">
    <property type="match status" value="1"/>
</dbReference>
<dbReference type="Gene3D" id="1.10.238.10">
    <property type="entry name" value="EF-hand"/>
    <property type="match status" value="1"/>
</dbReference>
<sequence>MPSLDKSRESDPQDQYLHFSPSADDLNNAALPSPPYRRDPSSSNLHLHNIPGLSPYAIHDQESPAYASRSTVMVNEKSHFVNDEPPLKPSVHYPEDVRAQAPVYFREESIAMLSSRPASIATTDDEFDEDEFDWSGDEDLRDQQEDYQRRIGNKPKTKGWGFKRIITFLFSSLIGSTLLAGVLVAPALLVHFYWYLPSRSERRQYINQNIQAWLFWAAANLLISWYLALLIDILPSISTALISGAWGHVSEKVKSKVELYNSVKNTVKPLFYAASAWASWVIIFGGIYKLYSQDDPRNSRASYTYRVSQVVAFGFFFTLMVCIQRMLSHAIAFSFHRTAYQDRLDAVQTALSVVETLRNYRPKPTPSSSAPRSGTRTPVLGALGMSTLGFGALGFGRKSRRDTDDVQEQYNTKASKRRSTAGDATQYDGDTEEWGDNDGTVVGTNGKSTYGKGKFRLGSVPLVESPGVVSEQASRPGTPSGLRNSTIPSRETSQAALNSYFASAPDGGDSPHRYPPTPLGMPVPMNVGIGSPRESVDSGRNVAGAVEAVTEAVERTAKVIKSAVLHDARNIRGKEGAEDEADTLAWYAANTKEAKRLARAIYLRFKDRRRNYLLPEDFYPAFPTSAEAEAAFRVFDKDNNGDISRAEIKSTLVKVYKERRFLSRSMRDVGAALKTLDHILLFFAMVVLLFISLSVFGVEVGDSLTSLYSLAIAASFVFKNAASEAFDAIMFLFVTHPYDTGDRVFIGEENLVVKKMGLFATVFARSDGTETYYFNSQLFSQFITNVRRSGKTFENLTMQLEWRTPLVKLDALEKSLNEWLATEENRWFEPSTSVVLQHIEYQRFLEVTIGIGHNGYVHPGPAAPYFWTYKLWIIRTWQDWGLRNARKTAFHAAVNYYCKQLGIVCHASPLPISFSDMHTGAGDENGQYPDEGASPAGGGRPAGEGREDESGVFEERRGYEEAMGVPPSRASESHEKMKPTLGFLPPESARTSHLRARKSKSKKAMMRGDY</sequence>
<feature type="compositionally biased region" description="Polar residues" evidence="6">
    <location>
        <begin position="471"/>
        <end position="487"/>
    </location>
</feature>
<comment type="subcellular location">
    <subcellularLocation>
        <location evidence="1">Membrane</location>
    </subcellularLocation>
</comment>
<feature type="domain" description="EF-hand" evidence="8">
    <location>
        <begin position="623"/>
        <end position="658"/>
    </location>
</feature>
<feature type="region of interest" description="Disordered" evidence="6">
    <location>
        <begin position="921"/>
        <end position="1010"/>
    </location>
</feature>
<dbReference type="InterPro" id="IPR023408">
    <property type="entry name" value="MscS_beta-dom_sf"/>
</dbReference>
<evidence type="ECO:0000256" key="5">
    <source>
        <dbReference type="ARBA" id="ARBA00023136"/>
    </source>
</evidence>
<dbReference type="VEuPathDB" id="FungiDB:PC9H_005458"/>
<evidence type="ECO:0000256" key="7">
    <source>
        <dbReference type="SAM" id="Phobius"/>
    </source>
</evidence>
<dbReference type="InterPro" id="IPR006685">
    <property type="entry name" value="MscS_channel_2nd"/>
</dbReference>
<dbReference type="SUPFAM" id="SSF47473">
    <property type="entry name" value="EF-hand"/>
    <property type="match status" value="1"/>
</dbReference>
<dbReference type="GO" id="GO:0006874">
    <property type="term" value="P:intracellular calcium ion homeostasis"/>
    <property type="evidence" value="ECO:0007669"/>
    <property type="project" value="TreeGrafter"/>
</dbReference>
<dbReference type="EMBL" id="JACETU010000003">
    <property type="protein sequence ID" value="KAF7433502.1"/>
    <property type="molecule type" value="Genomic_DNA"/>
</dbReference>
<feature type="compositionally biased region" description="Basic and acidic residues" evidence="6">
    <location>
        <begin position="1"/>
        <end position="11"/>
    </location>
</feature>
<feature type="region of interest" description="Disordered" evidence="6">
    <location>
        <begin position="396"/>
        <end position="441"/>
    </location>
</feature>
<dbReference type="GO" id="GO:0016020">
    <property type="term" value="C:membrane"/>
    <property type="evidence" value="ECO:0007669"/>
    <property type="project" value="UniProtKB-SubCell"/>
</dbReference>
<dbReference type="PROSITE" id="PS00018">
    <property type="entry name" value="EF_HAND_1"/>
    <property type="match status" value="1"/>
</dbReference>
<feature type="compositionally biased region" description="Basic residues" evidence="6">
    <location>
        <begin position="992"/>
        <end position="1010"/>
    </location>
</feature>
<organism evidence="9 10">
    <name type="scientific">Pleurotus ostreatus</name>
    <name type="common">Oyster mushroom</name>
    <name type="synonym">White-rot fungus</name>
    <dbReference type="NCBI Taxonomy" id="5322"/>
    <lineage>
        <taxon>Eukaryota</taxon>
        <taxon>Fungi</taxon>
        <taxon>Dikarya</taxon>
        <taxon>Basidiomycota</taxon>
        <taxon>Agaricomycotina</taxon>
        <taxon>Agaricomycetes</taxon>
        <taxon>Agaricomycetidae</taxon>
        <taxon>Agaricales</taxon>
        <taxon>Pleurotineae</taxon>
        <taxon>Pleurotaceae</taxon>
        <taxon>Pleurotus</taxon>
    </lineage>
</organism>
<evidence type="ECO:0000256" key="2">
    <source>
        <dbReference type="ARBA" id="ARBA00022692"/>
    </source>
</evidence>
<dbReference type="Proteomes" id="UP000623687">
    <property type="component" value="Unassembled WGS sequence"/>
</dbReference>
<evidence type="ECO:0000256" key="1">
    <source>
        <dbReference type="ARBA" id="ARBA00004370"/>
    </source>
</evidence>
<feature type="transmembrane region" description="Helical" evidence="7">
    <location>
        <begin position="165"/>
        <end position="194"/>
    </location>
</feature>
<reference evidence="9" key="1">
    <citation type="submission" date="2019-07" db="EMBL/GenBank/DDBJ databases">
        <authorList>
            <person name="Palmer J.M."/>
        </authorList>
    </citation>
    <scope>NUCLEOTIDE SEQUENCE</scope>
    <source>
        <strain evidence="9">PC9</strain>
    </source>
</reference>
<dbReference type="Pfam" id="PF25886">
    <property type="entry name" value="Msy1"/>
    <property type="match status" value="1"/>
</dbReference>
<name>A0A8H7A3X3_PLEOS</name>